<proteinExistence type="predicted"/>
<dbReference type="Proteomes" id="UP000029629">
    <property type="component" value="Unassembled WGS sequence"/>
</dbReference>
<gene>
    <name evidence="2" type="ORF">HMPREF2130_05020</name>
</gene>
<dbReference type="SUPFAM" id="SSF69572">
    <property type="entry name" value="Activating enzymes of the ubiquitin-like proteins"/>
    <property type="match status" value="1"/>
</dbReference>
<dbReference type="GO" id="GO:0061503">
    <property type="term" value="F:tRNA threonylcarbamoyladenosine dehydratase"/>
    <property type="evidence" value="ECO:0007669"/>
    <property type="project" value="TreeGrafter"/>
</dbReference>
<evidence type="ECO:0000313" key="2">
    <source>
        <dbReference type="EMBL" id="KGF30962.1"/>
    </source>
</evidence>
<dbReference type="eggNOG" id="COG1179">
    <property type="taxonomic scope" value="Bacteria"/>
</dbReference>
<dbReference type="AlphaFoldDB" id="A0A096AJW7"/>
<dbReference type="OrthoDB" id="9804150at2"/>
<keyword evidence="3" id="KW-1185">Reference proteome</keyword>
<evidence type="ECO:0000313" key="3">
    <source>
        <dbReference type="Proteomes" id="UP000029629"/>
    </source>
</evidence>
<dbReference type="InterPro" id="IPR045886">
    <property type="entry name" value="ThiF/MoeB/HesA"/>
</dbReference>
<reference evidence="2 3" key="1">
    <citation type="submission" date="2014-07" db="EMBL/GenBank/DDBJ databases">
        <authorList>
            <person name="McCorrison J."/>
            <person name="Sanka R."/>
            <person name="Torralba M."/>
            <person name="Gillis M."/>
            <person name="Haft D.H."/>
            <person name="Methe B."/>
            <person name="Sutton G."/>
            <person name="Nelson K.E."/>
        </authorList>
    </citation>
    <scope>NUCLEOTIDE SEQUENCE [LARGE SCALE GENOMIC DNA]</scope>
    <source>
        <strain evidence="2 3">DNF00040</strain>
    </source>
</reference>
<sequence>MFHRVIRRAILSLYDYDLARRFGGLKRLYGESALDIIGAKSVMVVGLGGVGSWAAEALARSAVGRLVLVDLDVVAESNINRQIHALSSTLGKNKIEAMAERLDEINPELQLLLIDEFIEPANAHQLIAEARVDAVLDCADQVQAKIAMTLVCRELGIYHMMCGGAGGKQNSLALNFSDLSRARNDALLAKVRQQLRKHHGFAKGSDSHGRALKKLPAMGVPCLWIDEPALMPWQTTEGSAAGAPLTQAPQGLACAGYGSCVTVTAAMGLAAANQLLRHFYT</sequence>
<organism evidence="2 3">
    <name type="scientific">Oligella urethralis DNF00040</name>
    <dbReference type="NCBI Taxonomy" id="1401065"/>
    <lineage>
        <taxon>Bacteria</taxon>
        <taxon>Pseudomonadati</taxon>
        <taxon>Pseudomonadota</taxon>
        <taxon>Betaproteobacteria</taxon>
        <taxon>Burkholderiales</taxon>
        <taxon>Alcaligenaceae</taxon>
        <taxon>Oligella</taxon>
    </lineage>
</organism>
<accession>A0A096AJW7</accession>
<dbReference type="RefSeq" id="WP_036558708.1">
    <property type="nucleotide sequence ID" value="NZ_JRNI01000018.1"/>
</dbReference>
<dbReference type="GO" id="GO:0061504">
    <property type="term" value="P:cyclic threonylcarbamoyladenosine biosynthetic process"/>
    <property type="evidence" value="ECO:0007669"/>
    <property type="project" value="TreeGrafter"/>
</dbReference>
<protein>
    <submittedName>
        <fullName evidence="2">Heme biosynthesis protein HemY</fullName>
    </submittedName>
</protein>
<name>A0A096AJW7_9BURK</name>
<dbReference type="GO" id="GO:0008641">
    <property type="term" value="F:ubiquitin-like modifier activating enzyme activity"/>
    <property type="evidence" value="ECO:0007669"/>
    <property type="project" value="InterPro"/>
</dbReference>
<dbReference type="PANTHER" id="PTHR43267">
    <property type="entry name" value="TRNA THREONYLCARBAMOYLADENOSINE DEHYDRATASE"/>
    <property type="match status" value="1"/>
</dbReference>
<evidence type="ECO:0000259" key="1">
    <source>
        <dbReference type="Pfam" id="PF00899"/>
    </source>
</evidence>
<feature type="domain" description="THIF-type NAD/FAD binding fold" evidence="1">
    <location>
        <begin position="28"/>
        <end position="175"/>
    </location>
</feature>
<dbReference type="InterPro" id="IPR035985">
    <property type="entry name" value="Ubiquitin-activating_enz"/>
</dbReference>
<comment type="caution">
    <text evidence="2">The sequence shown here is derived from an EMBL/GenBank/DDBJ whole genome shotgun (WGS) entry which is preliminary data.</text>
</comment>
<dbReference type="PANTHER" id="PTHR43267:SF1">
    <property type="entry name" value="TRNA THREONYLCARBAMOYLADENOSINE DEHYDRATASE"/>
    <property type="match status" value="1"/>
</dbReference>
<dbReference type="CDD" id="cd00755">
    <property type="entry name" value="YgdL_like"/>
    <property type="match status" value="1"/>
</dbReference>
<dbReference type="Pfam" id="PF00899">
    <property type="entry name" value="ThiF"/>
    <property type="match status" value="1"/>
</dbReference>
<dbReference type="EMBL" id="JRNI01000018">
    <property type="protein sequence ID" value="KGF30962.1"/>
    <property type="molecule type" value="Genomic_DNA"/>
</dbReference>
<dbReference type="InterPro" id="IPR000594">
    <property type="entry name" value="ThiF_NAD_FAD-bd"/>
</dbReference>
<dbReference type="Gene3D" id="3.40.50.720">
    <property type="entry name" value="NAD(P)-binding Rossmann-like Domain"/>
    <property type="match status" value="1"/>
</dbReference>